<dbReference type="AlphaFoldDB" id="F4Q410"/>
<evidence type="ECO:0000313" key="2">
    <source>
        <dbReference type="EMBL" id="EGG16924.1"/>
    </source>
</evidence>
<sequence length="319" mass="35683">MKLVLYLPIDKTTQEIQTIPTFESTKEALVAALKADEPANEEPAPQQGWGNNNQTPAERNFKRFHSQWYDVLAYSHGSSSGSVQAFSMTGYTSELTPILEMMVIRGDILPFAIFRVFQKMTGNKLSILEYELKNVAVSSVSTGGSGGEDRFTENITLEAQEITHKIINIDTDTLEYNSYSSATFNNKKKEFSRTISTANARDALGGLEITQSFDFSVPENAKKAADLGLGRVTMEHQFSVQINKSPNIFKKIDLEQPTLVNLKSKIAKIYNRPETDIVSVYGADGFELESDKDVTSSVENVVFVKYVDVIYKYVIYVFI</sequence>
<evidence type="ECO:0000313" key="3">
    <source>
        <dbReference type="Proteomes" id="UP000007797"/>
    </source>
</evidence>
<evidence type="ECO:0000256" key="1">
    <source>
        <dbReference type="SAM" id="MobiDB-lite"/>
    </source>
</evidence>
<dbReference type="InterPro" id="IPR036624">
    <property type="entry name" value="Hcp1-lik_sf"/>
</dbReference>
<dbReference type="PANTHER" id="PTHR36152">
    <property type="entry name" value="CYTOPLASMIC PROTEIN-RELATED"/>
    <property type="match status" value="1"/>
</dbReference>
<dbReference type="InterPro" id="IPR008514">
    <property type="entry name" value="T6SS_Hcp"/>
</dbReference>
<dbReference type="PANTHER" id="PTHR36152:SF1">
    <property type="entry name" value="UBIQUITIN-LIKE DOMAIN-CONTAINING PROTEIN"/>
    <property type="match status" value="1"/>
</dbReference>
<dbReference type="Pfam" id="PF05638">
    <property type="entry name" value="T6SS_HCP"/>
    <property type="match status" value="1"/>
</dbReference>
<dbReference type="SUPFAM" id="SSF141452">
    <property type="entry name" value="Hcp1-like"/>
    <property type="match status" value="1"/>
</dbReference>
<gene>
    <name evidence="2" type="ORF">DFA_07905</name>
</gene>
<proteinExistence type="predicted"/>
<organism evidence="2 3">
    <name type="scientific">Cavenderia fasciculata</name>
    <name type="common">Slime mold</name>
    <name type="synonym">Dictyostelium fasciculatum</name>
    <dbReference type="NCBI Taxonomy" id="261658"/>
    <lineage>
        <taxon>Eukaryota</taxon>
        <taxon>Amoebozoa</taxon>
        <taxon>Evosea</taxon>
        <taxon>Eumycetozoa</taxon>
        <taxon>Dictyostelia</taxon>
        <taxon>Acytosteliales</taxon>
        <taxon>Cavenderiaceae</taxon>
        <taxon>Cavenderia</taxon>
    </lineage>
</organism>
<name>F4Q410_CACFS</name>
<dbReference type="Proteomes" id="UP000007797">
    <property type="component" value="Unassembled WGS sequence"/>
</dbReference>
<dbReference type="InterPro" id="IPR053165">
    <property type="entry name" value="HSI-I_assembly_Hcp1"/>
</dbReference>
<accession>F4Q410</accession>
<dbReference type="KEGG" id="dfa:DFA_07905"/>
<dbReference type="EMBL" id="GL883021">
    <property type="protein sequence ID" value="EGG16924.1"/>
    <property type="molecule type" value="Genomic_DNA"/>
</dbReference>
<feature type="region of interest" description="Disordered" evidence="1">
    <location>
        <begin position="35"/>
        <end position="56"/>
    </location>
</feature>
<dbReference type="RefSeq" id="XP_004355398.1">
    <property type="nucleotide sequence ID" value="XM_004355346.1"/>
</dbReference>
<keyword evidence="3" id="KW-1185">Reference proteome</keyword>
<dbReference type="Gene3D" id="2.30.110.20">
    <property type="entry name" value="Hcp1-like"/>
    <property type="match status" value="1"/>
</dbReference>
<dbReference type="GeneID" id="14869223"/>
<protein>
    <submittedName>
        <fullName evidence="2">Uncharacterized protein</fullName>
    </submittedName>
</protein>
<reference evidence="3" key="1">
    <citation type="journal article" date="2011" name="Genome Res.">
        <title>Phylogeny-wide analysis of social amoeba genomes highlights ancient origins for complex intercellular communication.</title>
        <authorList>
            <person name="Heidel A.J."/>
            <person name="Lawal H.M."/>
            <person name="Felder M."/>
            <person name="Schilde C."/>
            <person name="Helps N.R."/>
            <person name="Tunggal B."/>
            <person name="Rivero F."/>
            <person name="John U."/>
            <person name="Schleicher M."/>
            <person name="Eichinger L."/>
            <person name="Platzer M."/>
            <person name="Noegel A.A."/>
            <person name="Schaap P."/>
            <person name="Gloeckner G."/>
        </authorList>
    </citation>
    <scope>NUCLEOTIDE SEQUENCE [LARGE SCALE GENOMIC DNA]</scope>
    <source>
        <strain evidence="3">SH3</strain>
    </source>
</reference>